<dbReference type="InterPro" id="IPR013653">
    <property type="entry name" value="GCN5-like_dom"/>
</dbReference>
<accession>A0A7X0F0E8</accession>
<organism evidence="3 4">
    <name type="scientific">Nonomuraea muscovyensis</name>
    <dbReference type="NCBI Taxonomy" id="1124761"/>
    <lineage>
        <taxon>Bacteria</taxon>
        <taxon>Bacillati</taxon>
        <taxon>Actinomycetota</taxon>
        <taxon>Actinomycetes</taxon>
        <taxon>Streptosporangiales</taxon>
        <taxon>Streptosporangiaceae</taxon>
        <taxon>Nonomuraea</taxon>
    </lineage>
</organism>
<dbReference type="Proteomes" id="UP000583800">
    <property type="component" value="Unassembled WGS sequence"/>
</dbReference>
<dbReference type="GO" id="GO:0016747">
    <property type="term" value="F:acyltransferase activity, transferring groups other than amino-acyl groups"/>
    <property type="evidence" value="ECO:0007669"/>
    <property type="project" value="InterPro"/>
</dbReference>
<dbReference type="SUPFAM" id="SSF55729">
    <property type="entry name" value="Acyl-CoA N-acyltransferases (Nat)"/>
    <property type="match status" value="1"/>
</dbReference>
<protein>
    <submittedName>
        <fullName evidence="3">Ribosomal protein S18 acetylase RimI-like enzyme</fullName>
    </submittedName>
</protein>
<evidence type="ECO:0000313" key="3">
    <source>
        <dbReference type="EMBL" id="MBB6347601.1"/>
    </source>
</evidence>
<evidence type="ECO:0000256" key="1">
    <source>
        <dbReference type="SAM" id="MobiDB-lite"/>
    </source>
</evidence>
<dbReference type="InterPro" id="IPR016181">
    <property type="entry name" value="Acyl_CoA_acyltransferase"/>
</dbReference>
<dbReference type="PROSITE" id="PS51186">
    <property type="entry name" value="GNAT"/>
    <property type="match status" value="1"/>
</dbReference>
<comment type="caution">
    <text evidence="3">The sequence shown here is derived from an EMBL/GenBank/DDBJ whole genome shotgun (WGS) entry which is preliminary data.</text>
</comment>
<reference evidence="3 4" key="1">
    <citation type="submission" date="2020-08" db="EMBL/GenBank/DDBJ databases">
        <title>Sequencing the genomes of 1000 actinobacteria strains.</title>
        <authorList>
            <person name="Klenk H.-P."/>
        </authorList>
    </citation>
    <scope>NUCLEOTIDE SEQUENCE [LARGE SCALE GENOMIC DNA]</scope>
    <source>
        <strain evidence="3 4">DSM 45913</strain>
    </source>
</reference>
<dbReference type="AlphaFoldDB" id="A0A7X0F0E8"/>
<dbReference type="Gene3D" id="3.40.630.30">
    <property type="match status" value="1"/>
</dbReference>
<evidence type="ECO:0000259" key="2">
    <source>
        <dbReference type="PROSITE" id="PS51186"/>
    </source>
</evidence>
<keyword evidence="3" id="KW-0687">Ribonucleoprotein</keyword>
<feature type="compositionally biased region" description="Basic and acidic residues" evidence="1">
    <location>
        <begin position="120"/>
        <end position="137"/>
    </location>
</feature>
<evidence type="ECO:0000313" key="4">
    <source>
        <dbReference type="Proteomes" id="UP000583800"/>
    </source>
</evidence>
<sequence length="274" mass="28499">MLRELRSPQEVRAACGDDDLPVWTAQGLRGGARAWALGDAVVAAAREVSRRDRLAVWGGPACAVELVRHALGEVGPSFRPFGEAGLLAEVTAKIDGLEVVGGFSWMSLPAPANGPTASAADERAGDRADDRAGDRVDGSAGRPEGGVGWLGPHDEAEVRALLAEHAPASYAVPGAPGVRRWAGLRAGGRLAAVAADAWSAPSVGFLAGVATAAPLRGRGLAERVCRWVSYELVARHGRAALMVDDDNPAAIGVYERLGYRRRRVLATHLVSGAA</sequence>
<dbReference type="RefSeq" id="WP_221496471.1">
    <property type="nucleotide sequence ID" value="NZ_JACHJB010000002.1"/>
</dbReference>
<keyword evidence="3" id="KW-0689">Ribosomal protein</keyword>
<proteinExistence type="predicted"/>
<dbReference type="Pfam" id="PF08445">
    <property type="entry name" value="FR47"/>
    <property type="match status" value="1"/>
</dbReference>
<dbReference type="GO" id="GO:0005840">
    <property type="term" value="C:ribosome"/>
    <property type="evidence" value="ECO:0007669"/>
    <property type="project" value="UniProtKB-KW"/>
</dbReference>
<dbReference type="InterPro" id="IPR000182">
    <property type="entry name" value="GNAT_dom"/>
</dbReference>
<feature type="domain" description="N-acetyltransferase" evidence="2">
    <location>
        <begin position="136"/>
        <end position="274"/>
    </location>
</feature>
<gene>
    <name evidence="3" type="ORF">FHU36_004146</name>
</gene>
<name>A0A7X0F0E8_9ACTN</name>
<feature type="region of interest" description="Disordered" evidence="1">
    <location>
        <begin position="112"/>
        <end position="150"/>
    </location>
</feature>
<dbReference type="EMBL" id="JACHJB010000002">
    <property type="protein sequence ID" value="MBB6347601.1"/>
    <property type="molecule type" value="Genomic_DNA"/>
</dbReference>
<keyword evidence="4" id="KW-1185">Reference proteome</keyword>